<name>A0A4Z0H0P4_9BACI</name>
<feature type="transmembrane region" description="Helical" evidence="1">
    <location>
        <begin position="94"/>
        <end position="111"/>
    </location>
</feature>
<dbReference type="EMBL" id="SRJC01000001">
    <property type="protein sequence ID" value="TGB03680.1"/>
    <property type="molecule type" value="Genomic_DNA"/>
</dbReference>
<feature type="transmembrane region" description="Helical" evidence="1">
    <location>
        <begin position="117"/>
        <end position="137"/>
    </location>
</feature>
<dbReference type="Proteomes" id="UP000297982">
    <property type="component" value="Unassembled WGS sequence"/>
</dbReference>
<keyword evidence="1" id="KW-0812">Transmembrane</keyword>
<protein>
    <recommendedName>
        <fullName evidence="4">DUF2178 domain-containing protein</fullName>
    </recommendedName>
</protein>
<proteinExistence type="predicted"/>
<keyword evidence="3" id="KW-1185">Reference proteome</keyword>
<evidence type="ECO:0000256" key="1">
    <source>
        <dbReference type="SAM" id="Phobius"/>
    </source>
</evidence>
<keyword evidence="1" id="KW-0472">Membrane</keyword>
<comment type="caution">
    <text evidence="2">The sequence shown here is derived from an EMBL/GenBank/DDBJ whole genome shotgun (WGS) entry which is preliminary data.</text>
</comment>
<accession>A0A4Z0H0P4</accession>
<evidence type="ECO:0000313" key="3">
    <source>
        <dbReference type="Proteomes" id="UP000297982"/>
    </source>
</evidence>
<reference evidence="2 3" key="1">
    <citation type="journal article" date="2003" name="Int. J. Syst. Evol. Microbiol.">
        <title>Halobacillus salinus sp. nov., isolated from a salt lake on the coast of the East Sea in Korea.</title>
        <authorList>
            <person name="Yoon J.H."/>
            <person name="Kang K.H."/>
            <person name="Park Y.H."/>
        </authorList>
    </citation>
    <scope>NUCLEOTIDE SEQUENCE [LARGE SCALE GENOMIC DNA]</scope>
    <source>
        <strain evidence="2 3">HSL-3</strain>
    </source>
</reference>
<dbReference type="RefSeq" id="WP_135326399.1">
    <property type="nucleotide sequence ID" value="NZ_SRJC01000001.1"/>
</dbReference>
<dbReference type="AlphaFoldDB" id="A0A4Z0H0P4"/>
<evidence type="ECO:0000313" key="2">
    <source>
        <dbReference type="EMBL" id="TGB03680.1"/>
    </source>
</evidence>
<sequence>MSAEKVVKETKWTIGLSLVVSLALLVTWFVMETMGVAFTENKAFLALSLIPLSAALASFVKLTKIQKNPKRMLSETDERLVAEKNEADAKTLKALQGILFLSYLGYTFIIPEDAFKAFGWWIILSAFLFSLLAPPLLRRILKEA</sequence>
<gene>
    <name evidence="2" type="ORF">E4663_01360</name>
</gene>
<organism evidence="2 3">
    <name type="scientific">Halobacillus salinus</name>
    <dbReference type="NCBI Taxonomy" id="192814"/>
    <lineage>
        <taxon>Bacteria</taxon>
        <taxon>Bacillati</taxon>
        <taxon>Bacillota</taxon>
        <taxon>Bacilli</taxon>
        <taxon>Bacillales</taxon>
        <taxon>Bacillaceae</taxon>
        <taxon>Halobacillus</taxon>
    </lineage>
</organism>
<feature type="transmembrane region" description="Helical" evidence="1">
    <location>
        <begin position="43"/>
        <end position="62"/>
    </location>
</feature>
<keyword evidence="1" id="KW-1133">Transmembrane helix</keyword>
<feature type="transmembrane region" description="Helical" evidence="1">
    <location>
        <begin position="12"/>
        <end position="31"/>
    </location>
</feature>
<evidence type="ECO:0008006" key="4">
    <source>
        <dbReference type="Google" id="ProtNLM"/>
    </source>
</evidence>